<dbReference type="InterPro" id="IPR029058">
    <property type="entry name" value="AB_hydrolase_fold"/>
</dbReference>
<dbReference type="SUPFAM" id="SSF53474">
    <property type="entry name" value="alpha/beta-Hydrolases"/>
    <property type="match status" value="1"/>
</dbReference>
<dbReference type="InterPro" id="IPR001375">
    <property type="entry name" value="Peptidase_S9_cat"/>
</dbReference>
<dbReference type="OrthoDB" id="128799at2"/>
<dbReference type="EMBL" id="REFW01000002">
    <property type="protein sequence ID" value="RMB60007.1"/>
    <property type="molecule type" value="Genomic_DNA"/>
</dbReference>
<dbReference type="PANTHER" id="PTHR43056">
    <property type="entry name" value="PEPTIDASE S9 PROLYL OLIGOPEPTIDASE"/>
    <property type="match status" value="1"/>
</dbReference>
<dbReference type="InterPro" id="IPR050585">
    <property type="entry name" value="Xaa-Pro_dipeptidyl-ppase/CocE"/>
</dbReference>
<keyword evidence="3" id="KW-1185">Reference proteome</keyword>
<dbReference type="GO" id="GO:0008236">
    <property type="term" value="F:serine-type peptidase activity"/>
    <property type="evidence" value="ECO:0007669"/>
    <property type="project" value="InterPro"/>
</dbReference>
<protein>
    <submittedName>
        <fullName evidence="2">S9 family peptidase</fullName>
    </submittedName>
</protein>
<dbReference type="Proteomes" id="UP000275256">
    <property type="component" value="Unassembled WGS sequence"/>
</dbReference>
<feature type="domain" description="Peptidase S9 prolyl oligopeptidase catalytic" evidence="1">
    <location>
        <begin position="391"/>
        <end position="598"/>
    </location>
</feature>
<dbReference type="Pfam" id="PF00326">
    <property type="entry name" value="Peptidase_S9"/>
    <property type="match status" value="1"/>
</dbReference>
<organism evidence="2 3">
    <name type="scientific">Tessaracoccus antarcticus</name>
    <dbReference type="NCBI Taxonomy" id="2479848"/>
    <lineage>
        <taxon>Bacteria</taxon>
        <taxon>Bacillati</taxon>
        <taxon>Actinomycetota</taxon>
        <taxon>Actinomycetes</taxon>
        <taxon>Propionibacteriales</taxon>
        <taxon>Propionibacteriaceae</taxon>
        <taxon>Tessaracoccus</taxon>
    </lineage>
</organism>
<dbReference type="AlphaFoldDB" id="A0A3M0G7B3"/>
<dbReference type="PANTHER" id="PTHR43056:SF5">
    <property type="entry name" value="PEPTIDASE S9 PROLYL OLIGOPEPTIDASE CATALYTIC DOMAIN-CONTAINING PROTEIN"/>
    <property type="match status" value="1"/>
</dbReference>
<reference evidence="2 3" key="1">
    <citation type="submission" date="2018-10" db="EMBL/GenBank/DDBJ databases">
        <title>Tessaracoccus antarcticuss sp. nov., isolated from sediment.</title>
        <authorList>
            <person name="Zhou L.Y."/>
            <person name="Du Z.J."/>
        </authorList>
    </citation>
    <scope>NUCLEOTIDE SEQUENCE [LARGE SCALE GENOMIC DNA]</scope>
    <source>
        <strain evidence="2 3">JDX10</strain>
    </source>
</reference>
<proteinExistence type="predicted"/>
<dbReference type="Gene3D" id="3.40.50.1820">
    <property type="entry name" value="alpha/beta hydrolase"/>
    <property type="match status" value="1"/>
</dbReference>
<comment type="caution">
    <text evidence="2">The sequence shown here is derived from an EMBL/GenBank/DDBJ whole genome shotgun (WGS) entry which is preliminary data.</text>
</comment>
<accession>A0A3M0G7B3</accession>
<gene>
    <name evidence="2" type="ORF">EAX62_09840</name>
</gene>
<dbReference type="RefSeq" id="WP_121901487.1">
    <property type="nucleotide sequence ID" value="NZ_REFW01000002.1"/>
</dbReference>
<dbReference type="GO" id="GO:0006508">
    <property type="term" value="P:proteolysis"/>
    <property type="evidence" value="ECO:0007669"/>
    <property type="project" value="InterPro"/>
</dbReference>
<evidence type="ECO:0000259" key="1">
    <source>
        <dbReference type="Pfam" id="PF00326"/>
    </source>
</evidence>
<evidence type="ECO:0000313" key="3">
    <source>
        <dbReference type="Proteomes" id="UP000275256"/>
    </source>
</evidence>
<evidence type="ECO:0000313" key="2">
    <source>
        <dbReference type="EMBL" id="RMB60007.1"/>
    </source>
</evidence>
<name>A0A3M0G7B3_9ACTN</name>
<sequence length="614" mass="66315">MSTGISIDAALTGEDSLSQVRTSGQGVHWLASIAEQNGRVTIRRWDGADIVELTPQANVRSRVMEYGGGAYDVSGDLLAYCDDVTARVFLLEHDNHTPLTPVQDRYRWGDLHLVPELRILVAVREDHEATPEARTEVVALSLDGDNVDGGRIIVTGADFYAGPRVHEGRLAWFQWAHPNMSWDSAEVVLCTLEDPSDARVVAGGQGISAQHPLWCCHGQLAWSSDETGFWNWYSTDGINTVAWNVNHDCDIPTWVLDKAPVAAVGDDMLATVEIVNGTGVLALWQPSSGGVTYPLPGTSFIESIASLGDDIFVVASWPNRAASLVRLSPTGERREIVGSTPVDGAVAPTSRWTDSVAGPVQSWFYTRPDLRTPPLVVMTHGGPTSARDAAYDRQIQFWVSRGFAVLDVNYSGSTGFGRAYRDRLKGQWGILDVADVVAAVQDVTNAGLADPDRVAITGGSAGGYTTLQALVTTDVFAAGISSYGIGDLRALLQDTHKAESRYPDSLIGPWPEAQQVYLDRSPVTQLENLKTPMLILQGLQDTVVPPNQAYAMAEAVRAAGKPLALVTFEGEGHGFRGMDARRSALESKVSFLQQVFGMEHSTDVPVLAIENLPV</sequence>